<dbReference type="Gene3D" id="3.40.1260.10">
    <property type="entry name" value="DsrEFH-like"/>
    <property type="match status" value="1"/>
</dbReference>
<dbReference type="Pfam" id="PF02635">
    <property type="entry name" value="DsrE"/>
    <property type="match status" value="1"/>
</dbReference>
<dbReference type="PANTHER" id="PTHR34874:SF1">
    <property type="entry name" value="PROTEIN YCHN"/>
    <property type="match status" value="1"/>
</dbReference>
<dbReference type="EMBL" id="UOEY01000107">
    <property type="protein sequence ID" value="VAW40671.1"/>
    <property type="molecule type" value="Genomic_DNA"/>
</dbReference>
<organism evidence="1">
    <name type="scientific">hydrothermal vent metagenome</name>
    <dbReference type="NCBI Taxonomy" id="652676"/>
    <lineage>
        <taxon>unclassified sequences</taxon>
        <taxon>metagenomes</taxon>
        <taxon>ecological metagenomes</taxon>
    </lineage>
</organism>
<dbReference type="PANTHER" id="PTHR34874">
    <property type="entry name" value="PROTEIN YCHN"/>
    <property type="match status" value="1"/>
</dbReference>
<accession>A0A3B0VCQ0</accession>
<sequence length="119" mass="12750">MNNNVVIVASCGTDNPNRATRAIHLATVAHKEGKNVTLFLLDEAVYLAKQGLLDYLHAATGDVADDLMTYLQAHEVPILACTPCAKARKITEEDLIEGARMATAAELINISCEATVISL</sequence>
<dbReference type="SUPFAM" id="SSF75169">
    <property type="entry name" value="DsrEFH-like"/>
    <property type="match status" value="1"/>
</dbReference>
<dbReference type="InterPro" id="IPR003787">
    <property type="entry name" value="Sulphur_relay_DsrE/F-like"/>
</dbReference>
<dbReference type="InterPro" id="IPR027396">
    <property type="entry name" value="DsrEFH-like"/>
</dbReference>
<name>A0A3B0VCQ0_9ZZZZ</name>
<reference evidence="1" key="1">
    <citation type="submission" date="2018-06" db="EMBL/GenBank/DDBJ databases">
        <authorList>
            <person name="Zhirakovskaya E."/>
        </authorList>
    </citation>
    <scope>NUCLEOTIDE SEQUENCE</scope>
</reference>
<protein>
    <submittedName>
        <fullName evidence="1">DsrE family protein</fullName>
    </submittedName>
</protein>
<proteinExistence type="predicted"/>
<dbReference type="AlphaFoldDB" id="A0A3B0VCQ0"/>
<gene>
    <name evidence="1" type="ORF">MNBD_DELTA04-1698</name>
</gene>
<evidence type="ECO:0000313" key="1">
    <source>
        <dbReference type="EMBL" id="VAW40671.1"/>
    </source>
</evidence>
<dbReference type="GO" id="GO:0005829">
    <property type="term" value="C:cytosol"/>
    <property type="evidence" value="ECO:0007669"/>
    <property type="project" value="TreeGrafter"/>
</dbReference>